<proteinExistence type="inferred from homology"/>
<evidence type="ECO:0000256" key="7">
    <source>
        <dbReference type="RuleBase" id="RU363032"/>
    </source>
</evidence>
<evidence type="ECO:0000259" key="8">
    <source>
        <dbReference type="PROSITE" id="PS50928"/>
    </source>
</evidence>
<comment type="similarity">
    <text evidence="7">Belongs to the binding-protein-dependent transport system permease family.</text>
</comment>
<keyword evidence="4 7" id="KW-0812">Transmembrane</keyword>
<keyword evidence="2 7" id="KW-0813">Transport</keyword>
<dbReference type="Pfam" id="PF00528">
    <property type="entry name" value="BPD_transp_1"/>
    <property type="match status" value="1"/>
</dbReference>
<evidence type="ECO:0000313" key="9">
    <source>
        <dbReference type="EMBL" id="TPP04611.1"/>
    </source>
</evidence>
<keyword evidence="5 7" id="KW-1133">Transmembrane helix</keyword>
<feature type="transmembrane region" description="Helical" evidence="7">
    <location>
        <begin position="238"/>
        <end position="256"/>
    </location>
</feature>
<feature type="transmembrane region" description="Helical" evidence="7">
    <location>
        <begin position="205"/>
        <end position="226"/>
    </location>
</feature>
<dbReference type="PROSITE" id="PS50928">
    <property type="entry name" value="ABC_TM1"/>
    <property type="match status" value="1"/>
</dbReference>
<feature type="transmembrane region" description="Helical" evidence="7">
    <location>
        <begin position="80"/>
        <end position="103"/>
    </location>
</feature>
<dbReference type="AlphaFoldDB" id="A0A504UCJ8"/>
<accession>A0A504UCJ8</accession>
<comment type="subcellular location">
    <subcellularLocation>
        <location evidence="1 7">Cell membrane</location>
        <topology evidence="1 7">Multi-pass membrane protein</topology>
    </subcellularLocation>
</comment>
<dbReference type="GO" id="GO:0055085">
    <property type="term" value="P:transmembrane transport"/>
    <property type="evidence" value="ECO:0007669"/>
    <property type="project" value="InterPro"/>
</dbReference>
<dbReference type="InterPro" id="IPR035906">
    <property type="entry name" value="MetI-like_sf"/>
</dbReference>
<dbReference type="InterPro" id="IPR000515">
    <property type="entry name" value="MetI-like"/>
</dbReference>
<comment type="caution">
    <text evidence="9">The sequence shown here is derived from an EMBL/GenBank/DDBJ whole genome shotgun (WGS) entry which is preliminary data.</text>
</comment>
<keyword evidence="10" id="KW-1185">Reference proteome</keyword>
<dbReference type="Proteomes" id="UP000316429">
    <property type="component" value="Unassembled WGS sequence"/>
</dbReference>
<evidence type="ECO:0000256" key="5">
    <source>
        <dbReference type="ARBA" id="ARBA00022989"/>
    </source>
</evidence>
<dbReference type="CDD" id="cd06261">
    <property type="entry name" value="TM_PBP2"/>
    <property type="match status" value="1"/>
</dbReference>
<evidence type="ECO:0000256" key="2">
    <source>
        <dbReference type="ARBA" id="ARBA00022448"/>
    </source>
</evidence>
<dbReference type="RefSeq" id="WP_140832118.1">
    <property type="nucleotide sequence ID" value="NZ_VFYP01000007.1"/>
</dbReference>
<evidence type="ECO:0000256" key="6">
    <source>
        <dbReference type="ARBA" id="ARBA00023136"/>
    </source>
</evidence>
<evidence type="ECO:0000256" key="3">
    <source>
        <dbReference type="ARBA" id="ARBA00022475"/>
    </source>
</evidence>
<dbReference type="EMBL" id="VFYP01000007">
    <property type="protein sequence ID" value="TPP04611.1"/>
    <property type="molecule type" value="Genomic_DNA"/>
</dbReference>
<feature type="transmembrane region" description="Helical" evidence="7">
    <location>
        <begin position="115"/>
        <end position="136"/>
    </location>
</feature>
<dbReference type="SUPFAM" id="SSF161098">
    <property type="entry name" value="MetI-like"/>
    <property type="match status" value="1"/>
</dbReference>
<gene>
    <name evidence="9" type="ORF">FJQ55_22110</name>
</gene>
<reference evidence="9 10" key="1">
    <citation type="submission" date="2019-06" db="EMBL/GenBank/DDBJ databases">
        <title>Rhizobium sp. CL12 isolated from roots of soybean.</title>
        <authorList>
            <person name="Wang C."/>
        </authorList>
    </citation>
    <scope>NUCLEOTIDE SEQUENCE [LARGE SCALE GENOMIC DNA]</scope>
    <source>
        <strain evidence="9 10">CL12</strain>
    </source>
</reference>
<organism evidence="9 10">
    <name type="scientific">Rhizobium glycinendophyticum</name>
    <dbReference type="NCBI Taxonomy" id="2589807"/>
    <lineage>
        <taxon>Bacteria</taxon>
        <taxon>Pseudomonadati</taxon>
        <taxon>Pseudomonadota</taxon>
        <taxon>Alphaproteobacteria</taxon>
        <taxon>Hyphomicrobiales</taxon>
        <taxon>Rhizobiaceae</taxon>
        <taxon>Rhizobium/Agrobacterium group</taxon>
        <taxon>Rhizobium</taxon>
    </lineage>
</organism>
<evidence type="ECO:0000256" key="4">
    <source>
        <dbReference type="ARBA" id="ARBA00022692"/>
    </source>
</evidence>
<name>A0A504UCJ8_9HYPH</name>
<sequence length="272" mass="30084">MKRIINYPPSRGQRLFLGVLPFILILLAYVLASEARLSVNPTDKLMPALSSFLSAMNRMMFEQDRASGALLFWFDTYLSLWRLFVGLGLSALLGLVLGAPIGFIPQLRAAFDPVLAAISLVPPLAMLPILFILFGLGEVSKIVLIVFGVAPFLMRDVVLRVEALPREQIIKAQTLGGSSWHMLIHVVLPQILPGLINAVRLSLGATWLFVIAAEAITAEGGLGYRIFLVRRYLAMDIILPYVVWITLLAFLVDLALRKLSAFLFPWSVLKEG</sequence>
<dbReference type="Gene3D" id="1.10.3720.10">
    <property type="entry name" value="MetI-like"/>
    <property type="match status" value="1"/>
</dbReference>
<protein>
    <submittedName>
        <fullName evidence="9">ABC transporter permease subunit</fullName>
    </submittedName>
</protein>
<keyword evidence="6 7" id="KW-0472">Membrane</keyword>
<evidence type="ECO:0000256" key="1">
    <source>
        <dbReference type="ARBA" id="ARBA00004651"/>
    </source>
</evidence>
<dbReference type="GO" id="GO:0010438">
    <property type="term" value="P:cellular response to sulfur starvation"/>
    <property type="evidence" value="ECO:0007669"/>
    <property type="project" value="TreeGrafter"/>
</dbReference>
<evidence type="ECO:0000313" key="10">
    <source>
        <dbReference type="Proteomes" id="UP000316429"/>
    </source>
</evidence>
<keyword evidence="3" id="KW-1003">Cell membrane</keyword>
<feature type="transmembrane region" description="Helical" evidence="7">
    <location>
        <begin position="142"/>
        <end position="159"/>
    </location>
</feature>
<dbReference type="PANTHER" id="PTHR30151">
    <property type="entry name" value="ALKANE SULFONATE ABC TRANSPORTER-RELATED, MEMBRANE SUBUNIT"/>
    <property type="match status" value="1"/>
</dbReference>
<dbReference type="OrthoDB" id="9793490at2"/>
<dbReference type="PANTHER" id="PTHR30151:SF25">
    <property type="entry name" value="TAURINE TRANSPORT SYSTEM PERMEASE PROTEIN TAUC"/>
    <property type="match status" value="1"/>
</dbReference>
<feature type="domain" description="ABC transmembrane type-1" evidence="8">
    <location>
        <begin position="80"/>
        <end position="260"/>
    </location>
</feature>
<dbReference type="GO" id="GO:0005886">
    <property type="term" value="C:plasma membrane"/>
    <property type="evidence" value="ECO:0007669"/>
    <property type="project" value="UniProtKB-SubCell"/>
</dbReference>